<feature type="signal peptide" evidence="1">
    <location>
        <begin position="1"/>
        <end position="24"/>
    </location>
</feature>
<dbReference type="Proteomes" id="UP001501470">
    <property type="component" value="Unassembled WGS sequence"/>
</dbReference>
<dbReference type="SUPFAM" id="SSF50998">
    <property type="entry name" value="Quinoprotein alcohol dehydrogenase-like"/>
    <property type="match status" value="1"/>
</dbReference>
<feature type="chain" id="PRO_5046966742" description="PKD domain containing protein" evidence="1">
    <location>
        <begin position="25"/>
        <end position="419"/>
    </location>
</feature>
<dbReference type="Pfam" id="PF17164">
    <property type="entry name" value="DUF5122"/>
    <property type="match status" value="1"/>
</dbReference>
<dbReference type="InterPro" id="IPR013431">
    <property type="entry name" value="Delta_60_rpt"/>
</dbReference>
<proteinExistence type="predicted"/>
<keyword evidence="3" id="KW-1185">Reference proteome</keyword>
<name>A0ABN2DDE3_9ACTN</name>
<evidence type="ECO:0000313" key="2">
    <source>
        <dbReference type="EMBL" id="GAA1573719.1"/>
    </source>
</evidence>
<dbReference type="EMBL" id="BAAAQD010000051">
    <property type="protein sequence ID" value="GAA1573719.1"/>
    <property type="molecule type" value="Genomic_DNA"/>
</dbReference>
<reference evidence="2 3" key="1">
    <citation type="journal article" date="2019" name="Int. J. Syst. Evol. Microbiol.">
        <title>The Global Catalogue of Microorganisms (GCM) 10K type strain sequencing project: providing services to taxonomists for standard genome sequencing and annotation.</title>
        <authorList>
            <consortium name="The Broad Institute Genomics Platform"/>
            <consortium name="The Broad Institute Genome Sequencing Center for Infectious Disease"/>
            <person name="Wu L."/>
            <person name="Ma J."/>
        </authorList>
    </citation>
    <scope>NUCLEOTIDE SEQUENCE [LARGE SCALE GENOMIC DNA]</scope>
    <source>
        <strain evidence="2 3">JCM 15933</strain>
    </source>
</reference>
<sequence>MRRTFTAVAVLVSALVMAAGAAVAGQALQGVVSQQPVVWTPNVLDGAIAGMAVVGDIVVVGGNFTTVADAATGSRAARRSLFAFQLGTGRMLDFAPELNGRVTAVAAGPGGTVYAAGTFTKVNGDVWPGLVQLDLATGGRVAGFTSTAGPGQIRTMTSSGAWLYAGGSFTTISGQRRAGLARLSATAGVVDPGFDLRLARRDGGTVKVESVAVTQDGNRLAAVGAFDTAAGMPRAQLLLADVGGGPAAVSGWSTDAYTRKCKALYDSYLRGVDFAPDGSYLAVAATGGMAGPTLMCDSVARFDVTGSGVHPPVWVNRTGGNTLWSVAVTDAAVYVGGHQQWMDNPRGRKNAGPGAVPRPGIAAVDPVTGKALAWNPTHSRGVGVEVLVTCSAGLLVGSDTDQLGRAYHGRIGLLPATGT</sequence>
<dbReference type="RefSeq" id="WP_344514956.1">
    <property type="nucleotide sequence ID" value="NZ_BAAAQD010000051.1"/>
</dbReference>
<evidence type="ECO:0008006" key="4">
    <source>
        <dbReference type="Google" id="ProtNLM"/>
    </source>
</evidence>
<accession>A0ABN2DDE3</accession>
<evidence type="ECO:0000313" key="3">
    <source>
        <dbReference type="Proteomes" id="UP001501470"/>
    </source>
</evidence>
<organism evidence="2 3">
    <name type="scientific">Dactylosporangium maewongense</name>
    <dbReference type="NCBI Taxonomy" id="634393"/>
    <lineage>
        <taxon>Bacteria</taxon>
        <taxon>Bacillati</taxon>
        <taxon>Actinomycetota</taxon>
        <taxon>Actinomycetes</taxon>
        <taxon>Micromonosporales</taxon>
        <taxon>Micromonosporaceae</taxon>
        <taxon>Dactylosporangium</taxon>
    </lineage>
</organism>
<protein>
    <recommendedName>
        <fullName evidence="4">PKD domain containing protein</fullName>
    </recommendedName>
</protein>
<evidence type="ECO:0000256" key="1">
    <source>
        <dbReference type="SAM" id="SignalP"/>
    </source>
</evidence>
<gene>
    <name evidence="2" type="ORF">GCM10009827_114530</name>
</gene>
<dbReference type="InterPro" id="IPR011047">
    <property type="entry name" value="Quinoprotein_ADH-like_sf"/>
</dbReference>
<keyword evidence="1" id="KW-0732">Signal</keyword>
<comment type="caution">
    <text evidence="2">The sequence shown here is derived from an EMBL/GenBank/DDBJ whole genome shotgun (WGS) entry which is preliminary data.</text>
</comment>